<name>A0A8H4QW72_9AGAR</name>
<comment type="caution">
    <text evidence="2">The sequence shown here is derived from an EMBL/GenBank/DDBJ whole genome shotgun (WGS) entry which is preliminary data.</text>
</comment>
<keyword evidence="1" id="KW-1133">Transmembrane helix</keyword>
<protein>
    <submittedName>
        <fullName evidence="2">Uncharacterized protein</fullName>
    </submittedName>
</protein>
<gene>
    <name evidence="2" type="ORF">D9613_011584</name>
</gene>
<accession>A0A8H4QW72</accession>
<organism evidence="2 3">
    <name type="scientific">Agrocybe pediades</name>
    <dbReference type="NCBI Taxonomy" id="84607"/>
    <lineage>
        <taxon>Eukaryota</taxon>
        <taxon>Fungi</taxon>
        <taxon>Dikarya</taxon>
        <taxon>Basidiomycota</taxon>
        <taxon>Agaricomycotina</taxon>
        <taxon>Agaricomycetes</taxon>
        <taxon>Agaricomycetidae</taxon>
        <taxon>Agaricales</taxon>
        <taxon>Agaricineae</taxon>
        <taxon>Strophariaceae</taxon>
        <taxon>Agrocybe</taxon>
    </lineage>
</organism>
<evidence type="ECO:0000313" key="3">
    <source>
        <dbReference type="Proteomes" id="UP000521872"/>
    </source>
</evidence>
<sequence>MASLIDFDQRWKWLWVLTLSLGTATDFLLAVLLCIYLKVAQRSTGGNTSTSMAVNKISLWTMPFGERTDPNASYLARDILIPRSKLNGRVILREGRPQTQYFRGGQRDNVYSTAVTGVEIQVTKMVEIRKDPVYEYGII</sequence>
<keyword evidence="3" id="KW-1185">Reference proteome</keyword>
<dbReference type="AlphaFoldDB" id="A0A8H4QW72"/>
<dbReference type="Proteomes" id="UP000521872">
    <property type="component" value="Unassembled WGS sequence"/>
</dbReference>
<keyword evidence="1" id="KW-0812">Transmembrane</keyword>
<dbReference type="EMBL" id="JAACJL010000018">
    <property type="protein sequence ID" value="KAF4618331.1"/>
    <property type="molecule type" value="Genomic_DNA"/>
</dbReference>
<reference evidence="2 3" key="1">
    <citation type="submission" date="2019-12" db="EMBL/GenBank/DDBJ databases">
        <authorList>
            <person name="Floudas D."/>
            <person name="Bentzer J."/>
            <person name="Ahren D."/>
            <person name="Johansson T."/>
            <person name="Persson P."/>
            <person name="Tunlid A."/>
        </authorList>
    </citation>
    <scope>NUCLEOTIDE SEQUENCE [LARGE SCALE GENOMIC DNA]</scope>
    <source>
        <strain evidence="2 3">CBS 102.39</strain>
    </source>
</reference>
<evidence type="ECO:0000256" key="1">
    <source>
        <dbReference type="SAM" id="Phobius"/>
    </source>
</evidence>
<proteinExistence type="predicted"/>
<keyword evidence="1" id="KW-0472">Membrane</keyword>
<feature type="transmembrane region" description="Helical" evidence="1">
    <location>
        <begin position="13"/>
        <end position="37"/>
    </location>
</feature>
<evidence type="ECO:0000313" key="2">
    <source>
        <dbReference type="EMBL" id="KAF4618331.1"/>
    </source>
</evidence>